<feature type="region of interest" description="Disordered" evidence="7">
    <location>
        <begin position="566"/>
        <end position="635"/>
    </location>
</feature>
<evidence type="ECO:0000256" key="1">
    <source>
        <dbReference type="ARBA" id="ARBA00006820"/>
    </source>
</evidence>
<feature type="compositionally biased region" description="Low complexity" evidence="7">
    <location>
        <begin position="400"/>
        <end position="413"/>
    </location>
</feature>
<dbReference type="SUPFAM" id="SSF56059">
    <property type="entry name" value="Glutathione synthetase ATP-binding domain-like"/>
    <property type="match status" value="1"/>
</dbReference>
<dbReference type="Pfam" id="PF03133">
    <property type="entry name" value="TTL"/>
    <property type="match status" value="1"/>
</dbReference>
<name>R7V9K7_CAPTE</name>
<dbReference type="GO" id="GO:0005524">
    <property type="term" value="F:ATP binding"/>
    <property type="evidence" value="ECO:0007669"/>
    <property type="project" value="UniProtKB-KW"/>
</dbReference>
<feature type="compositionally biased region" description="Pro residues" evidence="7">
    <location>
        <begin position="615"/>
        <end position="628"/>
    </location>
</feature>
<evidence type="ECO:0000313" key="8">
    <source>
        <dbReference type="EMBL" id="ELU15162.1"/>
    </source>
</evidence>
<evidence type="ECO:0000256" key="4">
    <source>
        <dbReference type="ARBA" id="ARBA00022840"/>
    </source>
</evidence>
<feature type="compositionally biased region" description="Basic and acidic residues" evidence="7">
    <location>
        <begin position="596"/>
        <end position="613"/>
    </location>
</feature>
<dbReference type="GO" id="GO:0000226">
    <property type="term" value="P:microtubule cytoskeleton organization"/>
    <property type="evidence" value="ECO:0007669"/>
    <property type="project" value="TreeGrafter"/>
</dbReference>
<dbReference type="EMBL" id="KB293952">
    <property type="protein sequence ID" value="ELU15162.1"/>
    <property type="molecule type" value="Genomic_DNA"/>
</dbReference>
<dbReference type="InterPro" id="IPR004344">
    <property type="entry name" value="TTL/TTLL_fam"/>
</dbReference>
<feature type="region of interest" description="Disordered" evidence="7">
    <location>
        <begin position="747"/>
        <end position="768"/>
    </location>
</feature>
<reference evidence="8" key="1">
    <citation type="journal article" date="2013" name="Nature">
        <title>Insights into bilaterian evolution from three spiralian genomes.</title>
        <authorList>
            <person name="Simakov O."/>
            <person name="Marletaz F."/>
            <person name="Cho S.J."/>
            <person name="Edsinger-Gonzales E."/>
            <person name="Havlak P."/>
            <person name="Hellsten U."/>
            <person name="Kuo D.H."/>
            <person name="Larsson T."/>
            <person name="Lv J."/>
            <person name="Arendt D."/>
            <person name="Savage R."/>
            <person name="Osoegawa K."/>
            <person name="de Jong P."/>
            <person name="Grimwood J."/>
            <person name="Chapman J.A."/>
            <person name="Shapiro H."/>
            <person name="Aerts A."/>
            <person name="Otillar R.P."/>
            <person name="Terry A.Y."/>
            <person name="Boore J.L."/>
            <person name="Grigoriev I.V."/>
            <person name="Lindberg D.R."/>
            <person name="Seaver E.C."/>
            <person name="Weisblat D.A."/>
            <person name="Putnam N.H."/>
            <person name="Rokhsar D.S."/>
        </authorList>
    </citation>
    <scope>NUCLEOTIDE SEQUENCE</scope>
    <source>
        <strain evidence="8">I ESC-2004</strain>
    </source>
</reference>
<dbReference type="AlphaFoldDB" id="R7V9K7"/>
<dbReference type="OrthoDB" id="2016263at2759"/>
<organism evidence="8">
    <name type="scientific">Capitella teleta</name>
    <name type="common">Polychaete worm</name>
    <dbReference type="NCBI Taxonomy" id="283909"/>
    <lineage>
        <taxon>Eukaryota</taxon>
        <taxon>Metazoa</taxon>
        <taxon>Spiralia</taxon>
        <taxon>Lophotrochozoa</taxon>
        <taxon>Annelida</taxon>
        <taxon>Polychaeta</taxon>
        <taxon>Sedentaria</taxon>
        <taxon>Scolecida</taxon>
        <taxon>Capitellidae</taxon>
        <taxon>Capitella</taxon>
    </lineage>
</organism>
<sequence>MLANSKSPSSIVWTGYGKKTPVLVFKAGNIVNKSAEIKAIGEKHHLAFKIVKTECKLLRTVLYAHGFHEVAHPNSNDFNLLWTGSHLKPYVLRSLQEFQKINHFPRSYEITRKDRLFKNIQRLQQTKGFKNFDFIPSSYIIPSEFQEFCSAFLKDKGPYIVKPIASSRGRGIFLINHPEQVPLDETMIVSKYVPNPLVIDGFKFDIRLYVAVTSYDPLIIYLYEEGLTRFATVKYEKSTKHIRNNCMHLTNYSVNKKSNDYVKNDDPDVEDFGNKWSLGAMLRYLRSIGKDTTAMMMRIEDVLIKTLLAAEVPIATACKMFMPFRGNCFELYGFDILVDENLRPWVIEVNLSPSLACDSPLDLKIKSNMMADLFSLVGFVCQDPMVRKTPSTKLPDGKPSSRSQSSMSRPYSSHGQRRDLRWTAKKGRPSSASSNKGSGGTNVIRATGLTGEEIRVVRRAKEEYQRRGGWVRIFPSPESWELYGSIHLHSAQNPQLQLSSQPDQALAAALQRSSQYERKLSCLGDKRKAPKSNGFRIQNTVDTSTSGAPFAKGGTFKGTLVQGVLPDRAAPLNPPAPQLQPKVTRKSKPAELVIKLPEKRMPSPPSEKTDDCKVSPPPPLLQSPPPPTSAFQSKPEPRFDVVSLLETGKTLSKVQARFAFATYLMRVQHRLMAQTSAGEDDDVEAANEQMDLVLRFLKRAAGNLQQAFKVVVPSRKLVLNDRRRILAKQLGDFVHIYNKETDVLRQKNHLDKRQSKRPPSFTQNEGLDDGRFHQFVNSAGENDLEEVLTTYTKINKSASIFLGSKSDGSNSHQYHHLDTTLVRRKDSFDGSRNPVGAVEEVQVTRATDGDVALMDSSRPATYLRAVTIYSNKSGLRGLHGGRPSSASMARGNKVDPYDEEAINSALQRLAVRQQQRQYAASSSLVALSQEDVAKMTRERKGANETFQSFVTELEHPSMNVSQHHQQLRQMRMGEQSRALLEHSKAKHQAMVAQAHAAKSHPPIIFHSVSRDSLLPLNQEEDESFSVEPNRAPKPPIKPSSVRKPTSIHRMARTNLLDNSGSDYYNKVKYDHHTGTSKPVYSSGHNIVQQDIPEQNGKFRVNLVEFPVQAIFGKAMH</sequence>
<dbReference type="PANTHER" id="PTHR12241:SF145">
    <property type="entry name" value="TUBULIN POLYGLUTAMYLASE TTLL5"/>
    <property type="match status" value="1"/>
</dbReference>
<feature type="region of interest" description="Disordered" evidence="7">
    <location>
        <begin position="388"/>
        <end position="445"/>
    </location>
</feature>
<keyword evidence="4" id="KW-0067">ATP-binding</keyword>
<dbReference type="InParanoid" id="R7V9K7"/>
<feature type="region of interest" description="Disordered" evidence="7">
    <location>
        <begin position="1019"/>
        <end position="1044"/>
    </location>
</feature>
<protein>
    <recommendedName>
        <fullName evidence="5">Tubulin--tyrosine ligase-like protein 5</fullName>
    </recommendedName>
</protein>
<dbReference type="GO" id="GO:0036064">
    <property type="term" value="C:ciliary basal body"/>
    <property type="evidence" value="ECO:0007669"/>
    <property type="project" value="TreeGrafter"/>
</dbReference>
<keyword evidence="2" id="KW-0436">Ligase</keyword>
<dbReference type="FunCoup" id="R7V9K7">
    <property type="interactions" value="476"/>
</dbReference>
<dbReference type="PROSITE" id="PS51221">
    <property type="entry name" value="TTL"/>
    <property type="match status" value="1"/>
</dbReference>
<dbReference type="PANTHER" id="PTHR12241">
    <property type="entry name" value="TUBULIN POLYGLUTAMYLASE"/>
    <property type="match status" value="1"/>
</dbReference>
<proteinExistence type="inferred from homology"/>
<gene>
    <name evidence="8" type="ORF">CAPTEDRAFT_190779</name>
</gene>
<dbReference type="GO" id="GO:0015631">
    <property type="term" value="F:tubulin binding"/>
    <property type="evidence" value="ECO:0007669"/>
    <property type="project" value="TreeGrafter"/>
</dbReference>
<evidence type="ECO:0000256" key="5">
    <source>
        <dbReference type="ARBA" id="ARBA00041448"/>
    </source>
</evidence>
<keyword evidence="3" id="KW-0547">Nucleotide-binding</keyword>
<dbReference type="Gene3D" id="3.30.470.20">
    <property type="entry name" value="ATP-grasp fold, B domain"/>
    <property type="match status" value="1"/>
</dbReference>
<comment type="similarity">
    <text evidence="1">Belongs to the tubulin--tyrosine ligase family.</text>
</comment>
<comment type="catalytic activity">
    <reaction evidence="6">
        <text>L-glutamyl-[protein] + L-glutamate + ATP = gamma-L-glutamyl-L-glutamyl-[protein] + ADP + phosphate + H(+)</text>
        <dbReference type="Rhea" id="RHEA:60144"/>
        <dbReference type="Rhea" id="RHEA-COMP:10208"/>
        <dbReference type="Rhea" id="RHEA-COMP:15517"/>
        <dbReference type="ChEBI" id="CHEBI:15378"/>
        <dbReference type="ChEBI" id="CHEBI:29973"/>
        <dbReference type="ChEBI" id="CHEBI:29985"/>
        <dbReference type="ChEBI" id="CHEBI:30616"/>
        <dbReference type="ChEBI" id="CHEBI:43474"/>
        <dbReference type="ChEBI" id="CHEBI:143622"/>
        <dbReference type="ChEBI" id="CHEBI:456216"/>
    </reaction>
    <physiologicalReaction direction="left-to-right" evidence="6">
        <dbReference type="Rhea" id="RHEA:60145"/>
    </physiologicalReaction>
</comment>
<evidence type="ECO:0000256" key="7">
    <source>
        <dbReference type="SAM" id="MobiDB-lite"/>
    </source>
</evidence>
<accession>R7V9K7</accession>
<evidence type="ECO:0000256" key="2">
    <source>
        <dbReference type="ARBA" id="ARBA00022598"/>
    </source>
</evidence>
<dbReference type="GO" id="GO:0070740">
    <property type="term" value="F:tubulin-glutamic acid ligase activity"/>
    <property type="evidence" value="ECO:0007669"/>
    <property type="project" value="TreeGrafter"/>
</dbReference>
<evidence type="ECO:0000256" key="3">
    <source>
        <dbReference type="ARBA" id="ARBA00022741"/>
    </source>
</evidence>
<evidence type="ECO:0000256" key="6">
    <source>
        <dbReference type="ARBA" id="ARBA00049274"/>
    </source>
</evidence>
<dbReference type="STRING" id="283909.R7V9K7"/>